<comment type="caution">
    <text evidence="2">The sequence shown here is derived from an EMBL/GenBank/DDBJ whole genome shotgun (WGS) entry which is preliminary data.</text>
</comment>
<keyword evidence="3" id="KW-1185">Reference proteome</keyword>
<proteinExistence type="predicted"/>
<evidence type="ECO:0000313" key="3">
    <source>
        <dbReference type="Proteomes" id="UP001150924"/>
    </source>
</evidence>
<dbReference type="PANTHER" id="PTHR43305">
    <property type="entry name" value="FAMILY N-ACETYLTRANSFERASE, PUTATIVE (AFU_ORTHOLOGUE AFUA_2G01380)-RELATED"/>
    <property type="match status" value="1"/>
</dbReference>
<keyword evidence="2" id="KW-0012">Acyltransferase</keyword>
<sequence>MTIDVVHATSAAQIEQARALFREYQASLAVDLCFQGFADELMRLPGAYAPPSGRLLLCTVDAVPQGCVALQALGAADCEMKRLYVRSEQRGLGLGQRLLGQVLAEARALGYRRMFLDTLPSMTRAIAMYEALGFQDVAPYRPNPVPGARYLALAL</sequence>
<dbReference type="PROSITE" id="PS51186">
    <property type="entry name" value="GNAT"/>
    <property type="match status" value="1"/>
</dbReference>
<dbReference type="InterPro" id="IPR052777">
    <property type="entry name" value="Acetyltransferase_Enz"/>
</dbReference>
<accession>A0A9X3EHG4</accession>
<dbReference type="GO" id="GO:0016747">
    <property type="term" value="F:acyltransferase activity, transferring groups other than amino-acyl groups"/>
    <property type="evidence" value="ECO:0007669"/>
    <property type="project" value="InterPro"/>
</dbReference>
<dbReference type="InterPro" id="IPR000182">
    <property type="entry name" value="GNAT_dom"/>
</dbReference>
<keyword evidence="2" id="KW-0808">Transferase</keyword>
<reference evidence="2" key="1">
    <citation type="submission" date="2022-11" db="EMBL/GenBank/DDBJ databases">
        <title>Minimal conservation of predation-associated metabolite biosynthetic gene clusters underscores biosynthetic potential of Myxococcota including descriptions for ten novel species: Archangium lansinium sp. nov., Myxococcus landrumus sp. nov., Nannocystis bai.</title>
        <authorList>
            <person name="Ahearne A."/>
            <person name="Stevens C."/>
            <person name="Phillips K."/>
        </authorList>
    </citation>
    <scope>NUCLEOTIDE SEQUENCE</scope>
    <source>
        <strain evidence="2">Na p29</strain>
    </source>
</reference>
<organism evidence="2 3">
    <name type="scientific">Nannocystis pusilla</name>
    <dbReference type="NCBI Taxonomy" id="889268"/>
    <lineage>
        <taxon>Bacteria</taxon>
        <taxon>Pseudomonadati</taxon>
        <taxon>Myxococcota</taxon>
        <taxon>Polyangia</taxon>
        <taxon>Nannocystales</taxon>
        <taxon>Nannocystaceae</taxon>
        <taxon>Nannocystis</taxon>
    </lineage>
</organism>
<evidence type="ECO:0000313" key="2">
    <source>
        <dbReference type="EMBL" id="MCY1004127.1"/>
    </source>
</evidence>
<dbReference type="Gene3D" id="3.40.630.30">
    <property type="match status" value="1"/>
</dbReference>
<feature type="domain" description="N-acetyltransferase" evidence="1">
    <location>
        <begin position="3"/>
        <end position="155"/>
    </location>
</feature>
<dbReference type="RefSeq" id="WP_267765660.1">
    <property type="nucleotide sequence ID" value="NZ_JAPNKE010000002.1"/>
</dbReference>
<protein>
    <submittedName>
        <fullName evidence="2">GNAT family N-acetyltransferase</fullName>
        <ecNumber evidence="2">2.3.1.-</ecNumber>
    </submittedName>
</protein>
<dbReference type="EMBL" id="JAPNKE010000002">
    <property type="protein sequence ID" value="MCY1004127.1"/>
    <property type="molecule type" value="Genomic_DNA"/>
</dbReference>
<dbReference type="EC" id="2.3.1.-" evidence="2"/>
<dbReference type="AlphaFoldDB" id="A0A9X3EHG4"/>
<dbReference type="PANTHER" id="PTHR43305:SF1">
    <property type="entry name" value="FAMILY N-ACETYLTRANSFERASE, PUTATIVE (AFU_ORTHOLOGUE AFUA_2G01380)-RELATED"/>
    <property type="match status" value="1"/>
</dbReference>
<name>A0A9X3EHG4_9BACT</name>
<gene>
    <name evidence="2" type="ORF">OV079_00800</name>
</gene>
<dbReference type="InterPro" id="IPR016181">
    <property type="entry name" value="Acyl_CoA_acyltransferase"/>
</dbReference>
<dbReference type="Pfam" id="PF00583">
    <property type="entry name" value="Acetyltransf_1"/>
    <property type="match status" value="1"/>
</dbReference>
<dbReference type="Proteomes" id="UP001150924">
    <property type="component" value="Unassembled WGS sequence"/>
</dbReference>
<evidence type="ECO:0000259" key="1">
    <source>
        <dbReference type="PROSITE" id="PS51186"/>
    </source>
</evidence>
<dbReference type="SUPFAM" id="SSF55729">
    <property type="entry name" value="Acyl-CoA N-acyltransferases (Nat)"/>
    <property type="match status" value="1"/>
</dbReference>